<dbReference type="PANTHER" id="PTHR40074">
    <property type="entry name" value="O-ACETYLTRANSFERASE WECH"/>
    <property type="match status" value="1"/>
</dbReference>
<comment type="subcellular location">
    <subcellularLocation>
        <location evidence="1">Cell membrane</location>
        <topology evidence="1">Multi-pass membrane protein</topology>
    </subcellularLocation>
</comment>
<dbReference type="AlphaFoldDB" id="A0A2U1FMG0"/>
<dbReference type="RefSeq" id="WP_116678692.1">
    <property type="nucleotide sequence ID" value="NZ_JBHBJL010000209.1"/>
</dbReference>
<dbReference type="EMBL" id="QEKY01000003">
    <property type="protein sequence ID" value="PVZ13385.1"/>
    <property type="molecule type" value="Genomic_DNA"/>
</dbReference>
<dbReference type="Pfam" id="PF01757">
    <property type="entry name" value="Acyl_transf_3"/>
    <property type="match status" value="1"/>
</dbReference>
<protein>
    <submittedName>
        <fullName evidence="9">Peptidoglycan/LPS O-acetylase OafA/YrhL</fullName>
    </submittedName>
</protein>
<feature type="domain" description="Acyltransferase 3" evidence="8">
    <location>
        <begin position="11"/>
        <end position="324"/>
    </location>
</feature>
<comment type="caution">
    <text evidence="9">The sequence shown here is derived from an EMBL/GenBank/DDBJ whole genome shotgun (WGS) entry which is preliminary data.</text>
</comment>
<keyword evidence="6 7" id="KW-0472">Membrane</keyword>
<evidence type="ECO:0000256" key="4">
    <source>
        <dbReference type="ARBA" id="ARBA00022692"/>
    </source>
</evidence>
<feature type="transmembrane region" description="Helical" evidence="7">
    <location>
        <begin position="268"/>
        <end position="287"/>
    </location>
</feature>
<dbReference type="GO" id="GO:0005886">
    <property type="term" value="C:plasma membrane"/>
    <property type="evidence" value="ECO:0007669"/>
    <property type="project" value="UniProtKB-SubCell"/>
</dbReference>
<dbReference type="GO" id="GO:0016413">
    <property type="term" value="F:O-acetyltransferase activity"/>
    <property type="evidence" value="ECO:0007669"/>
    <property type="project" value="TreeGrafter"/>
</dbReference>
<feature type="transmembrane region" description="Helical" evidence="7">
    <location>
        <begin position="159"/>
        <end position="177"/>
    </location>
</feature>
<dbReference type="OrthoDB" id="1012864at2"/>
<dbReference type="InterPro" id="IPR002656">
    <property type="entry name" value="Acyl_transf_3_dom"/>
</dbReference>
<feature type="transmembrane region" description="Helical" evidence="7">
    <location>
        <begin position="183"/>
        <end position="200"/>
    </location>
</feature>
<feature type="transmembrane region" description="Helical" evidence="7">
    <location>
        <begin position="235"/>
        <end position="256"/>
    </location>
</feature>
<proteinExistence type="inferred from homology"/>
<dbReference type="GO" id="GO:0009246">
    <property type="term" value="P:enterobacterial common antigen biosynthetic process"/>
    <property type="evidence" value="ECO:0007669"/>
    <property type="project" value="TreeGrafter"/>
</dbReference>
<dbReference type="GeneID" id="94550144"/>
<feature type="transmembrane region" description="Helical" evidence="7">
    <location>
        <begin position="9"/>
        <end position="27"/>
    </location>
</feature>
<evidence type="ECO:0000256" key="2">
    <source>
        <dbReference type="ARBA" id="ARBA00007400"/>
    </source>
</evidence>
<evidence type="ECO:0000256" key="5">
    <source>
        <dbReference type="ARBA" id="ARBA00022989"/>
    </source>
</evidence>
<sequence length="341" mass="39782">MRKADRHDILFLQFFAVTSLVLWHAAPHQFENLPQWFDFYVAKFYIGVPLFFFVAGYLWIAGEKKYLNEKTTIILKKKIKRILFPYLFLGTIVFLPKAILNSYTYNPVKPSILGFLSSFLYPATNSVRFLWFLPCLFVLFIIALLFLRHGMNKQTLTLSYGIAILLFLITECLPVKFEQDPLCIITALNNLHFFILGMLAYRYSHYLAMRRISIWILIVFHLVLFYRLLFPVQGIVLDLLNWAFYTLFIIVIYGLSTKAGKKLMRLSLAYDVGLYSYPIFIFSWFVLVGLRVVLYDRFELSQIMMNGAILLSFIAGLLLPLLLAKYLDQKLPRALRPLVGL</sequence>
<keyword evidence="3" id="KW-1003">Cell membrane</keyword>
<dbReference type="PANTHER" id="PTHR40074:SF2">
    <property type="entry name" value="O-ACETYLTRANSFERASE WECH"/>
    <property type="match status" value="1"/>
</dbReference>
<reference evidence="9 10" key="1">
    <citation type="submission" date="2018-04" db="EMBL/GenBank/DDBJ databases">
        <title>Genomic Encyclopedia of Type Strains, Phase IV (KMG-IV): sequencing the most valuable type-strain genomes for metagenomic binning, comparative biology and taxonomic classification.</title>
        <authorList>
            <person name="Goeker M."/>
        </authorList>
    </citation>
    <scope>NUCLEOTIDE SEQUENCE [LARGE SCALE GENOMIC DNA]</scope>
    <source>
        <strain evidence="9 10">DSM 28520</strain>
    </source>
</reference>
<feature type="transmembrane region" description="Helical" evidence="7">
    <location>
        <begin position="82"/>
        <end position="100"/>
    </location>
</feature>
<comment type="similarity">
    <text evidence="2">Belongs to the acyltransferase 3 family.</text>
</comment>
<evidence type="ECO:0000256" key="3">
    <source>
        <dbReference type="ARBA" id="ARBA00022475"/>
    </source>
</evidence>
<evidence type="ECO:0000256" key="6">
    <source>
        <dbReference type="ARBA" id="ARBA00023136"/>
    </source>
</evidence>
<feature type="transmembrane region" description="Helical" evidence="7">
    <location>
        <begin position="212"/>
        <end position="229"/>
    </location>
</feature>
<keyword evidence="4 7" id="KW-0812">Transmembrane</keyword>
<keyword evidence="10" id="KW-1185">Reference proteome</keyword>
<evidence type="ECO:0000313" key="9">
    <source>
        <dbReference type="EMBL" id="PVZ13385.1"/>
    </source>
</evidence>
<evidence type="ECO:0000259" key="8">
    <source>
        <dbReference type="Pfam" id="PF01757"/>
    </source>
</evidence>
<feature type="transmembrane region" description="Helical" evidence="7">
    <location>
        <begin position="129"/>
        <end position="147"/>
    </location>
</feature>
<feature type="transmembrane region" description="Helical" evidence="7">
    <location>
        <begin position="39"/>
        <end position="61"/>
    </location>
</feature>
<evidence type="ECO:0000256" key="7">
    <source>
        <dbReference type="SAM" id="Phobius"/>
    </source>
</evidence>
<evidence type="ECO:0000313" key="10">
    <source>
        <dbReference type="Proteomes" id="UP000245462"/>
    </source>
</evidence>
<organism evidence="9 10">
    <name type="scientific">Porphyromonas loveana</name>
    <dbReference type="NCBI Taxonomy" id="1884669"/>
    <lineage>
        <taxon>Bacteria</taxon>
        <taxon>Pseudomonadati</taxon>
        <taxon>Bacteroidota</taxon>
        <taxon>Bacteroidia</taxon>
        <taxon>Bacteroidales</taxon>
        <taxon>Porphyromonadaceae</taxon>
        <taxon>Porphyromonas</taxon>
    </lineage>
</organism>
<evidence type="ECO:0000256" key="1">
    <source>
        <dbReference type="ARBA" id="ARBA00004651"/>
    </source>
</evidence>
<gene>
    <name evidence="9" type="ORF">C7382_10380</name>
</gene>
<accession>A0A2U1FMG0</accession>
<dbReference type="Proteomes" id="UP000245462">
    <property type="component" value="Unassembled WGS sequence"/>
</dbReference>
<keyword evidence="5 7" id="KW-1133">Transmembrane helix</keyword>
<name>A0A2U1FMG0_9PORP</name>
<feature type="transmembrane region" description="Helical" evidence="7">
    <location>
        <begin position="307"/>
        <end position="327"/>
    </location>
</feature>